<comment type="caution">
    <text evidence="9">The sequence shown here is derived from an EMBL/GenBank/DDBJ whole genome shotgun (WGS) entry which is preliminary data.</text>
</comment>
<keyword evidence="5" id="KW-0106">Calcium</keyword>
<protein>
    <submittedName>
        <fullName evidence="9">PilC/PilY family type IV pilus protein</fullName>
    </submittedName>
</protein>
<dbReference type="EMBL" id="JAUCDY010000002">
    <property type="protein sequence ID" value="MDM7857269.1"/>
    <property type="molecule type" value="Genomic_DNA"/>
</dbReference>
<comment type="subcellular location">
    <subcellularLocation>
        <location evidence="1">Fimbrium</location>
    </subcellularLocation>
</comment>
<dbReference type="InterPro" id="IPR011047">
    <property type="entry name" value="Quinoprotein_ADH-like_sf"/>
</dbReference>
<evidence type="ECO:0000313" key="10">
    <source>
        <dbReference type="Proteomes" id="UP001241056"/>
    </source>
</evidence>
<feature type="signal peptide" evidence="7">
    <location>
        <begin position="1"/>
        <end position="31"/>
    </location>
</feature>
<keyword evidence="6" id="KW-0281">Fimbrium</keyword>
<evidence type="ECO:0000256" key="7">
    <source>
        <dbReference type="SAM" id="SignalP"/>
    </source>
</evidence>
<proteinExistence type="inferred from homology"/>
<evidence type="ECO:0000256" key="3">
    <source>
        <dbReference type="ARBA" id="ARBA00022558"/>
    </source>
</evidence>
<keyword evidence="3" id="KW-1029">Fimbrium biogenesis</keyword>
<organism evidence="9 10">
    <name type="scientific">Thiopseudomonas acetoxidans</name>
    <dbReference type="NCBI Taxonomy" id="3041622"/>
    <lineage>
        <taxon>Bacteria</taxon>
        <taxon>Pseudomonadati</taxon>
        <taxon>Pseudomonadota</taxon>
        <taxon>Gammaproteobacteria</taxon>
        <taxon>Pseudomonadales</taxon>
        <taxon>Pseudomonadaceae</taxon>
        <taxon>Thiopseudomonas</taxon>
    </lineage>
</organism>
<evidence type="ECO:0000256" key="4">
    <source>
        <dbReference type="ARBA" id="ARBA00022723"/>
    </source>
</evidence>
<evidence type="ECO:0000256" key="1">
    <source>
        <dbReference type="ARBA" id="ARBA00004561"/>
    </source>
</evidence>
<feature type="chain" id="PRO_5047492459" evidence="7">
    <location>
        <begin position="32"/>
        <end position="1227"/>
    </location>
</feature>
<evidence type="ECO:0000259" key="8">
    <source>
        <dbReference type="Pfam" id="PF05567"/>
    </source>
</evidence>
<reference evidence="9 10" key="1">
    <citation type="submission" date="2023-06" db="EMBL/GenBank/DDBJ databases">
        <title>Thiopseudomonas sp. CY1220 draft genome sequence.</title>
        <authorList>
            <person name="Zhao G."/>
            <person name="An M."/>
        </authorList>
    </citation>
    <scope>NUCLEOTIDE SEQUENCE [LARGE SCALE GENOMIC DNA]</scope>
    <source>
        <strain evidence="9 10">CY1220</strain>
    </source>
</reference>
<comment type="similarity">
    <text evidence="2">Belongs to the PilY1 family.</text>
</comment>
<dbReference type="InterPro" id="IPR015943">
    <property type="entry name" value="WD40/YVTN_repeat-like_dom_sf"/>
</dbReference>
<gene>
    <name evidence="9" type="ORF">QEZ41_03095</name>
</gene>
<keyword evidence="4" id="KW-0479">Metal-binding</keyword>
<feature type="domain" description="PilY1 beta-propeller" evidence="8">
    <location>
        <begin position="709"/>
        <end position="1072"/>
    </location>
</feature>
<evidence type="ECO:0000256" key="2">
    <source>
        <dbReference type="ARBA" id="ARBA00008387"/>
    </source>
</evidence>
<keyword evidence="10" id="KW-1185">Reference proteome</keyword>
<name>A0ABT7SML8_9GAMM</name>
<sequence length="1227" mass="134833">MMRMQQLIKLSKTTLSACLVAGVLSAGMAQAGVSQAPLNLVEGVSPNVILTLDESGSMSWGYIPDTTAQSYKDLIGSYNNKRYHANNTNPLAYNPHLVYEIPPAFELNGDSKELATSFSSAPANGFGVQHSTNNPRVNLATQYRPIYEHRIPLAAPNYANHPNDSNGGWTNTSNGRRQNTAAYYYEFDGTLVYSKGILCEEVKDNKYAGGENCYRYRKVDQTSAYDKDGERLRHPDGTLVDGRQNFAIWYSFYRSRALATLSAASIAFYDLSSNIRFTWQNLDTCKSFTGTTSGSGSCFANSLKPFNAKHRGEFYSWLRNVYFNKGTPLPAAMKRAGEYLKTDTPWKMNPQGGDIGKKGSENTKENTLACRPSYHVLMTDGMWNATTTNPGSFRSDDTTFATPSSAKYPAMSYNNVKPFYDSTTNTLADFAMHYWATDLRTDLDNKVPTFVPFKHDSMADEYWDPRNNPAGWQHMTNFVMGLGLTTSLNNADIPWAGSTHAGAGYKALVDGTATWPPAASGSANNVYDLWHAAINSRGDFYSVDSPADMVKAFKDILSRIAERQSTATLPAIASSVEEADPNDSESVAKLASYFYRSSFDSKDWSGDLEKIKSYISYEDNKRTEVTETVWKASKELPLHGARKIYMASSTASNKLKEFNTTNADTALKNALNKKPDEGTSDGNWEKRLNFIRGARSEEGGLFRERSSVLGDFLGSQPVYVAGARYLEGFANKIEGNTKYSEFVEQQKSRRAQIYIGGNAGMLHAFDAATGVEKFAFVPTAVFPHLNRLTDPRYAETHRFFVDGTPEVADVYDGQNWRTILVGTLRAGGQGIFALDITNPDEIKLLWELDQNSAAFIDKVKPGHSFPRPTIARLHNGRWAVVTGNGYDNGDDSGKAALYIIDAITGELTKSLEVQSPGSATHNGLSTPKLADFDGDGVADYAYAGDLHGNLWRFDLLGANAEEGREKTEGSIYGDKVGDTTGFKVSYGAEPMFTAESSNKRAQTIMAPPSLVRHPNRQSYLIVFGTGKYYEEGDAGGDLSTAQSIYAIWDEKTKAQTTSALSISRDDLLEQSFIENVVGKNEVAGVNREARTLSDNEMDWESKKGWVLDLEVDESALTGEMLINDMRVVGTTLLFSTLVPNDDPCAHGAGNWLYAINPFTGGRTVRHVFDTRNADPDHSVQVVSGIKFGGPGGVPLHSTPGGLEVYPGEGVNIAEMTGRQTWRMVPDP</sequence>
<dbReference type="Proteomes" id="UP001241056">
    <property type="component" value="Unassembled WGS sequence"/>
</dbReference>
<evidence type="ECO:0000256" key="6">
    <source>
        <dbReference type="ARBA" id="ARBA00023263"/>
    </source>
</evidence>
<accession>A0ABT7SML8</accession>
<dbReference type="SUPFAM" id="SSF50998">
    <property type="entry name" value="Quinoprotein alcohol dehydrogenase-like"/>
    <property type="match status" value="1"/>
</dbReference>
<dbReference type="Pfam" id="PF05567">
    <property type="entry name" value="T4P_PilY1"/>
    <property type="match status" value="1"/>
</dbReference>
<dbReference type="Gene3D" id="2.130.10.10">
    <property type="entry name" value="YVTN repeat-like/Quinoprotein amine dehydrogenase"/>
    <property type="match status" value="1"/>
</dbReference>
<dbReference type="InterPro" id="IPR008707">
    <property type="entry name" value="B-propeller_PilY1"/>
</dbReference>
<keyword evidence="7" id="KW-0732">Signal</keyword>
<evidence type="ECO:0000313" key="9">
    <source>
        <dbReference type="EMBL" id="MDM7857269.1"/>
    </source>
</evidence>
<evidence type="ECO:0000256" key="5">
    <source>
        <dbReference type="ARBA" id="ARBA00022837"/>
    </source>
</evidence>